<reference evidence="1 2" key="1">
    <citation type="journal article" date="2024" name="Nat. Commun.">
        <title>Phylogenomics reveals the evolutionary origins of lichenization in chlorophyte algae.</title>
        <authorList>
            <person name="Puginier C."/>
            <person name="Libourel C."/>
            <person name="Otte J."/>
            <person name="Skaloud P."/>
            <person name="Haon M."/>
            <person name="Grisel S."/>
            <person name="Petersen M."/>
            <person name="Berrin J.G."/>
            <person name="Delaux P.M."/>
            <person name="Dal Grande F."/>
            <person name="Keller J."/>
        </authorList>
    </citation>
    <scope>NUCLEOTIDE SEQUENCE [LARGE SCALE GENOMIC DNA]</scope>
    <source>
        <strain evidence="1 2">SAG 216-7</strain>
    </source>
</reference>
<protein>
    <recommendedName>
        <fullName evidence="3">SGNH hydrolase-type esterase domain-containing protein</fullName>
    </recommendedName>
</protein>
<accession>A0ABR2YMM8</accession>
<organism evidence="1 2">
    <name type="scientific">Coccomyxa subellipsoidea</name>
    <dbReference type="NCBI Taxonomy" id="248742"/>
    <lineage>
        <taxon>Eukaryota</taxon>
        <taxon>Viridiplantae</taxon>
        <taxon>Chlorophyta</taxon>
        <taxon>core chlorophytes</taxon>
        <taxon>Trebouxiophyceae</taxon>
        <taxon>Trebouxiophyceae incertae sedis</taxon>
        <taxon>Coccomyxaceae</taxon>
        <taxon>Coccomyxa</taxon>
    </lineage>
</organism>
<dbReference type="Gene3D" id="3.40.50.1110">
    <property type="entry name" value="SGNH hydrolase"/>
    <property type="match status" value="1"/>
</dbReference>
<name>A0ABR2YMM8_9CHLO</name>
<proteinExistence type="predicted"/>
<evidence type="ECO:0000313" key="1">
    <source>
        <dbReference type="EMBL" id="KAK9908194.1"/>
    </source>
</evidence>
<sequence length="460" mass="50564">MLPGAPLPGFGEEFLSVPATINTTADTACLDIGYVVSDYDCTDITSNTAEIQVKHCTTGGSKSAGVVIFQRQPLHPRRWPDVFRVRMVGREIKLLPVHYCRSGLALAPYSVALNGTYHFEALHLFAGFSYDRHPHILDEASVSLAQLTLTLDGTEFAAPPRTYCAWDGSCPACADPRAAGRWIVRDPAGLGLETSCIVTPSMRTKDGNPVCGDKKLQALATTWRSAQGLSYQPYGCRMRPETEIDRAMCGANRFICFVGDSQMRHAYNGVTSLFKGSLEWHGAAGAKKTDKSVMQGTFTKYFAYNYGEVTWNTTGCTDVVINFGQWLAAAELQRPETVHNYVSKLRVTISHLLSLRQAGARVFWMTTNSFPIWRGAWYNPKRQEWRTDPTLLLYNQAANKMMEDAGIPIIDTFSISAPLNDVSYDASHYRGHVGYNIDLRILNALCPPAPVAAAAGAAAI</sequence>
<dbReference type="EMBL" id="JALJOT010000008">
    <property type="protein sequence ID" value="KAK9908194.1"/>
    <property type="molecule type" value="Genomic_DNA"/>
</dbReference>
<dbReference type="InterPro" id="IPR036514">
    <property type="entry name" value="SGNH_hydro_sf"/>
</dbReference>
<keyword evidence="2" id="KW-1185">Reference proteome</keyword>
<dbReference type="Proteomes" id="UP001491310">
    <property type="component" value="Unassembled WGS sequence"/>
</dbReference>
<dbReference type="SUPFAM" id="SSF52266">
    <property type="entry name" value="SGNH hydrolase"/>
    <property type="match status" value="1"/>
</dbReference>
<comment type="caution">
    <text evidence="1">The sequence shown here is derived from an EMBL/GenBank/DDBJ whole genome shotgun (WGS) entry which is preliminary data.</text>
</comment>
<gene>
    <name evidence="1" type="ORF">WJX75_004092</name>
</gene>
<evidence type="ECO:0008006" key="3">
    <source>
        <dbReference type="Google" id="ProtNLM"/>
    </source>
</evidence>
<evidence type="ECO:0000313" key="2">
    <source>
        <dbReference type="Proteomes" id="UP001491310"/>
    </source>
</evidence>